<dbReference type="InterPro" id="IPR027417">
    <property type="entry name" value="P-loop_NTPase"/>
</dbReference>
<evidence type="ECO:0000256" key="3">
    <source>
        <dbReference type="ARBA" id="ARBA00022475"/>
    </source>
</evidence>
<evidence type="ECO:0000256" key="8">
    <source>
        <dbReference type="ARBA" id="ARBA00023136"/>
    </source>
</evidence>
<comment type="caution">
    <text evidence="10">The sequence shown here is derived from an EMBL/GenBank/DDBJ whole genome shotgun (WGS) entry which is preliminary data.</text>
</comment>
<dbReference type="InterPro" id="IPR017871">
    <property type="entry name" value="ABC_transporter-like_CS"/>
</dbReference>
<dbReference type="SMART" id="SM00382">
    <property type="entry name" value="AAA"/>
    <property type="match status" value="2"/>
</dbReference>
<keyword evidence="3" id="KW-1003">Cell membrane</keyword>
<keyword evidence="5" id="KW-0547">Nucleotide-binding</keyword>
<dbReference type="InterPro" id="IPR003439">
    <property type="entry name" value="ABC_transporter-like_ATP-bd"/>
</dbReference>
<name>A0AB73T4W4_9FIRM</name>
<keyword evidence="4" id="KW-0677">Repeat</keyword>
<dbReference type="PROSITE" id="PS50893">
    <property type="entry name" value="ABC_TRANSPORTER_2"/>
    <property type="match status" value="2"/>
</dbReference>
<keyword evidence="2" id="KW-0813">Transport</keyword>
<evidence type="ECO:0000256" key="7">
    <source>
        <dbReference type="ARBA" id="ARBA00022967"/>
    </source>
</evidence>
<dbReference type="PROSITE" id="PS00211">
    <property type="entry name" value="ABC_TRANSPORTER_1"/>
    <property type="match status" value="1"/>
</dbReference>
<dbReference type="GO" id="GO:0005886">
    <property type="term" value="C:plasma membrane"/>
    <property type="evidence" value="ECO:0007669"/>
    <property type="project" value="UniProtKB-SubCell"/>
</dbReference>
<dbReference type="CDD" id="cd03215">
    <property type="entry name" value="ABC_Carb_Monos_II"/>
    <property type="match status" value="1"/>
</dbReference>
<keyword evidence="11" id="KW-1185">Reference proteome</keyword>
<dbReference type="PANTHER" id="PTHR43790:SF9">
    <property type="entry name" value="GALACTOFURANOSE TRANSPORTER ATP-BINDING PROTEIN YTFR"/>
    <property type="match status" value="1"/>
</dbReference>
<evidence type="ECO:0000256" key="6">
    <source>
        <dbReference type="ARBA" id="ARBA00022840"/>
    </source>
</evidence>
<dbReference type="CDD" id="cd03216">
    <property type="entry name" value="ABC_Carb_Monos_I"/>
    <property type="match status" value="1"/>
</dbReference>
<evidence type="ECO:0000313" key="10">
    <source>
        <dbReference type="EMBL" id="PWJ76094.1"/>
    </source>
</evidence>
<evidence type="ECO:0000259" key="9">
    <source>
        <dbReference type="PROSITE" id="PS50893"/>
    </source>
</evidence>
<dbReference type="Gene3D" id="3.40.50.300">
    <property type="entry name" value="P-loop containing nucleotide triphosphate hydrolases"/>
    <property type="match status" value="2"/>
</dbReference>
<organism evidence="10 11">
    <name type="scientific">Murimonas intestini</name>
    <dbReference type="NCBI Taxonomy" id="1337051"/>
    <lineage>
        <taxon>Bacteria</taxon>
        <taxon>Bacillati</taxon>
        <taxon>Bacillota</taxon>
        <taxon>Clostridia</taxon>
        <taxon>Lachnospirales</taxon>
        <taxon>Lachnospiraceae</taxon>
        <taxon>Murimonas</taxon>
    </lineage>
</organism>
<protein>
    <submittedName>
        <fullName evidence="10">Monosaccharide ABC transporter ATP-binding protein (CUT2 family)</fullName>
    </submittedName>
</protein>
<evidence type="ECO:0000256" key="4">
    <source>
        <dbReference type="ARBA" id="ARBA00022737"/>
    </source>
</evidence>
<reference evidence="10 11" key="1">
    <citation type="submission" date="2018-05" db="EMBL/GenBank/DDBJ databases">
        <authorList>
            <person name="Goeker M."/>
            <person name="Huntemann M."/>
            <person name="Clum A."/>
            <person name="Pillay M."/>
            <person name="Palaniappan K."/>
            <person name="Varghese N."/>
            <person name="Mikhailova N."/>
            <person name="Stamatis D."/>
            <person name="Reddy T."/>
            <person name="Daum C."/>
            <person name="Shapiro N."/>
            <person name="Ivanova N."/>
            <person name="Kyrpides N."/>
            <person name="Woyke T."/>
        </authorList>
    </citation>
    <scope>NUCLEOTIDE SEQUENCE [LARGE SCALE GENOMIC DNA]</scope>
    <source>
        <strain evidence="10 11">DSM 26524</strain>
    </source>
</reference>
<dbReference type="EMBL" id="QGGY01000005">
    <property type="protein sequence ID" value="PWJ76094.1"/>
    <property type="molecule type" value="Genomic_DNA"/>
</dbReference>
<keyword evidence="6 10" id="KW-0067">ATP-binding</keyword>
<accession>A0AB73T4W4</accession>
<keyword evidence="8" id="KW-0472">Membrane</keyword>
<proteinExistence type="predicted"/>
<dbReference type="FunFam" id="3.40.50.300:FF:000127">
    <property type="entry name" value="Ribose import ATP-binding protein RbsA"/>
    <property type="match status" value="1"/>
</dbReference>
<dbReference type="RefSeq" id="WP_109626164.1">
    <property type="nucleotide sequence ID" value="NZ_JANKBI010000003.1"/>
</dbReference>
<dbReference type="PANTHER" id="PTHR43790">
    <property type="entry name" value="CARBOHYDRATE TRANSPORT ATP-BINDING PROTEIN MG119-RELATED"/>
    <property type="match status" value="1"/>
</dbReference>
<evidence type="ECO:0000256" key="2">
    <source>
        <dbReference type="ARBA" id="ARBA00022448"/>
    </source>
</evidence>
<evidence type="ECO:0000256" key="1">
    <source>
        <dbReference type="ARBA" id="ARBA00004202"/>
    </source>
</evidence>
<evidence type="ECO:0000256" key="5">
    <source>
        <dbReference type="ARBA" id="ARBA00022741"/>
    </source>
</evidence>
<dbReference type="GO" id="GO:0005524">
    <property type="term" value="F:ATP binding"/>
    <property type="evidence" value="ECO:0007669"/>
    <property type="project" value="UniProtKB-KW"/>
</dbReference>
<dbReference type="Pfam" id="PF00005">
    <property type="entry name" value="ABC_tran"/>
    <property type="match status" value="2"/>
</dbReference>
<feature type="domain" description="ABC transporter" evidence="9">
    <location>
        <begin position="250"/>
        <end position="496"/>
    </location>
</feature>
<gene>
    <name evidence="10" type="ORF">C7383_105128</name>
</gene>
<dbReference type="GO" id="GO:0016887">
    <property type="term" value="F:ATP hydrolysis activity"/>
    <property type="evidence" value="ECO:0007669"/>
    <property type="project" value="InterPro"/>
</dbReference>
<dbReference type="InterPro" id="IPR003593">
    <property type="entry name" value="AAA+_ATPase"/>
</dbReference>
<dbReference type="Proteomes" id="UP000245412">
    <property type="component" value="Unassembled WGS sequence"/>
</dbReference>
<comment type="subcellular location">
    <subcellularLocation>
        <location evidence="1">Cell membrane</location>
        <topology evidence="1">Peripheral membrane protein</topology>
    </subcellularLocation>
</comment>
<keyword evidence="7" id="KW-1278">Translocase</keyword>
<sequence length="500" mass="55463">MLKLENISKIFPGVKALDNVSLSFRPGEIHALMGENGAGKSTLIKIITGIYQPDLGDIYLDGKKVVIKNFRDAVAHDINMVSQEIQVIPDATVAENIVLDRIEQFRKGAVLDWKKINKTALIYLEKVGLDIDPGDKIEQLTAAQKQLIQIAKALSSNARYILLDEPTSSLTSYESSNLIKLIRQLKEQGVAVIFVSHKIEEVLDLCDKVSVLRDGRFVGSRDCAGIKRQDIVKMMIGREESTESLGVLDIKDEKVLEARNITAYGQFDKVSFSLKKGEILGFYGLVGSGRTELAKIIIGLEKMDEGDILVNGQEVKIRSIRDCIERCRIGYVTENRKEEGLILDADVGCNISITVWSRIKNRFGKISEKREKEIVSGMIDKMEIKTPSSRSRVGNLSGGNQQKVSIGKWLAANCDILIIDEPTVGVDVGAKAHIHELIWKLAKEEGKSIILISSDMPELVKLSRRILVFRDQKITGEITGLNEGKKGYAQISAEIGRYLA</sequence>
<dbReference type="AlphaFoldDB" id="A0AB73T4W4"/>
<evidence type="ECO:0000313" key="11">
    <source>
        <dbReference type="Proteomes" id="UP000245412"/>
    </source>
</evidence>
<feature type="domain" description="ABC transporter" evidence="9">
    <location>
        <begin position="2"/>
        <end position="239"/>
    </location>
</feature>
<dbReference type="SUPFAM" id="SSF52540">
    <property type="entry name" value="P-loop containing nucleoside triphosphate hydrolases"/>
    <property type="match status" value="2"/>
</dbReference>
<dbReference type="InterPro" id="IPR050107">
    <property type="entry name" value="ABC_carbohydrate_import_ATPase"/>
</dbReference>